<evidence type="ECO:0000313" key="2">
    <source>
        <dbReference type="EMBL" id="TGO15948.1"/>
    </source>
</evidence>
<feature type="transmembrane region" description="Helical" evidence="1">
    <location>
        <begin position="669"/>
        <end position="694"/>
    </location>
</feature>
<feature type="transmembrane region" description="Helical" evidence="1">
    <location>
        <begin position="180"/>
        <end position="206"/>
    </location>
</feature>
<evidence type="ECO:0000256" key="1">
    <source>
        <dbReference type="SAM" id="Phobius"/>
    </source>
</evidence>
<accession>A0A4Z1EXS2</accession>
<keyword evidence="1" id="KW-0812">Transmembrane</keyword>
<dbReference type="AlphaFoldDB" id="A0A4Z1EXS2"/>
<organism evidence="2 3">
    <name type="scientific">Botrytis tulipae</name>
    <dbReference type="NCBI Taxonomy" id="87230"/>
    <lineage>
        <taxon>Eukaryota</taxon>
        <taxon>Fungi</taxon>
        <taxon>Dikarya</taxon>
        <taxon>Ascomycota</taxon>
        <taxon>Pezizomycotina</taxon>
        <taxon>Leotiomycetes</taxon>
        <taxon>Helotiales</taxon>
        <taxon>Sclerotiniaceae</taxon>
        <taxon>Botrytis</taxon>
    </lineage>
</organism>
<keyword evidence="1" id="KW-0472">Membrane</keyword>
<dbReference type="Proteomes" id="UP000297777">
    <property type="component" value="Unassembled WGS sequence"/>
</dbReference>
<keyword evidence="1" id="KW-1133">Transmembrane helix</keyword>
<protein>
    <submittedName>
        <fullName evidence="2">Uncharacterized protein</fullName>
    </submittedName>
</protein>
<feature type="transmembrane region" description="Helical" evidence="1">
    <location>
        <begin position="70"/>
        <end position="91"/>
    </location>
</feature>
<dbReference type="EMBL" id="PQXH01000034">
    <property type="protein sequence ID" value="TGO15948.1"/>
    <property type="molecule type" value="Genomic_DNA"/>
</dbReference>
<keyword evidence="3" id="KW-1185">Reference proteome</keyword>
<proteinExistence type="predicted"/>
<reference evidence="2 3" key="1">
    <citation type="submission" date="2017-12" db="EMBL/GenBank/DDBJ databases">
        <title>Comparative genomics of Botrytis spp.</title>
        <authorList>
            <person name="Valero-Jimenez C.A."/>
            <person name="Tapia P."/>
            <person name="Veloso J."/>
            <person name="Silva-Moreno E."/>
            <person name="Staats M."/>
            <person name="Valdes J.H."/>
            <person name="Van Kan J.A.L."/>
        </authorList>
    </citation>
    <scope>NUCLEOTIDE SEQUENCE [LARGE SCALE GENOMIC DNA]</scope>
    <source>
        <strain evidence="2 3">Bt9001</strain>
    </source>
</reference>
<gene>
    <name evidence="2" type="ORF">BTUL_0034g00720</name>
</gene>
<sequence>MISRKFYRRLGFPVQKPPKFRIQIKANWLKIIGLFLLWPFTQSKLVSAYIENRKRKSEDLKEATVRGRWHVARACSFHLLPITVTIILLLLNSLEVYPDSIGPDVENLNARLNALQFGAKMHEILISASLSTMGLSLIQYEILNGGIPLGGLLAGFRINDLGSLLSPDLWAIGTRGTKKFLLIALTLSLLTIIAAICGPASAILMLPSLGWWEVSVAQTIESIVGSATTSKSLFFIGANKSSLWPMKISDANYSQHVCDTSNFTNSLSIPNGCPGGGASVIFDWARASFSLGNMAPWRWNLTMPIFRNTSNPLPSSTFNRFIEGVGYPDWRFTNSHGWFLSQTISMPAAETLISIALALGSPNATTRWKLMLSDQSDPPAAQAFAICSSNSGWVYQKTTGLIRHSSDFSIVGNEGNWSLVLDEGKNYTLGLPYTSVDMNFTFPLDEPARGSWYSNASTALDLWNGSQQSVSIWVSSEGHRPSIGAAKIACDESYVNGKCEPHRSWTPFKFTTCSVFARWQPMEIFINPGIDEFVHLSGFDSPDRSLDKWLRSNLSNFDQQKVQIDADWANSALPPEAFTHMDTVFGVTVTAWIADAMARSGMSNPVILKDNFEDLPLLDPKGYTFEDYYVRSLLSSEHPETNLEESTPIDIQQWRNGYSYSLTGSTRRLAFGILLVHILFALIHTTLLICIGWSCNILKSLCEIVALAINSSPTPILENTCVGIARLDTYKHIVKVREVSGQHLGLVLAGEEGSSKSVVMGNMYGNVGLKKGHLKVE</sequence>
<name>A0A4Z1EXS2_9HELO</name>
<comment type="caution">
    <text evidence="2">The sequence shown here is derived from an EMBL/GenBank/DDBJ whole genome shotgun (WGS) entry which is preliminary data.</text>
</comment>
<evidence type="ECO:0000313" key="3">
    <source>
        <dbReference type="Proteomes" id="UP000297777"/>
    </source>
</evidence>
<dbReference type="OrthoDB" id="3515641at2759"/>